<accession>A0A6C0GJM3</accession>
<keyword evidence="2" id="KW-0812">Transmembrane</keyword>
<feature type="compositionally biased region" description="Basic residues" evidence="1">
    <location>
        <begin position="64"/>
        <end position="78"/>
    </location>
</feature>
<keyword evidence="2" id="KW-1133">Transmembrane helix</keyword>
<keyword evidence="4" id="KW-1185">Reference proteome</keyword>
<feature type="compositionally biased region" description="Polar residues" evidence="1">
    <location>
        <begin position="84"/>
        <end position="96"/>
    </location>
</feature>
<sequence>MSTEPTSLEAKKEALSRETEMYKQAIGEQMNAIKHDAGQISKKVLIAGAGLTIAYLIGRSLMKKKQPKKLGSIRKKSRLLLPAQSHSGQPELNFSSDKTEHESKSPVADLIKQQIAIFLIGIATQKLQDFLNGQRKNDHEPIRPDDTHYTEPIYIS</sequence>
<dbReference type="AlphaFoldDB" id="A0A6C0GJM3"/>
<evidence type="ECO:0000313" key="3">
    <source>
        <dbReference type="EMBL" id="QHT68159.1"/>
    </source>
</evidence>
<gene>
    <name evidence="3" type="ORF">GXP67_16675</name>
</gene>
<proteinExistence type="predicted"/>
<name>A0A6C0GJM3_9BACT</name>
<dbReference type="EMBL" id="CP048222">
    <property type="protein sequence ID" value="QHT68159.1"/>
    <property type="molecule type" value="Genomic_DNA"/>
</dbReference>
<evidence type="ECO:0000313" key="4">
    <source>
        <dbReference type="Proteomes" id="UP000480178"/>
    </source>
</evidence>
<feature type="compositionally biased region" description="Basic and acidic residues" evidence="1">
    <location>
        <begin position="135"/>
        <end position="149"/>
    </location>
</feature>
<feature type="region of interest" description="Disordered" evidence="1">
    <location>
        <begin position="135"/>
        <end position="156"/>
    </location>
</feature>
<dbReference type="KEGG" id="rhoz:GXP67_16675"/>
<evidence type="ECO:0000256" key="2">
    <source>
        <dbReference type="SAM" id="Phobius"/>
    </source>
</evidence>
<dbReference type="Proteomes" id="UP000480178">
    <property type="component" value="Chromosome"/>
</dbReference>
<feature type="transmembrane region" description="Helical" evidence="2">
    <location>
        <begin position="44"/>
        <end position="62"/>
    </location>
</feature>
<protein>
    <submittedName>
        <fullName evidence="3">Uncharacterized protein</fullName>
    </submittedName>
</protein>
<evidence type="ECO:0000256" key="1">
    <source>
        <dbReference type="SAM" id="MobiDB-lite"/>
    </source>
</evidence>
<feature type="region of interest" description="Disordered" evidence="1">
    <location>
        <begin position="64"/>
        <end position="103"/>
    </location>
</feature>
<keyword evidence="2" id="KW-0472">Membrane</keyword>
<dbReference type="RefSeq" id="WP_162444177.1">
    <property type="nucleotide sequence ID" value="NZ_CP048222.1"/>
</dbReference>
<organism evidence="3 4">
    <name type="scientific">Rhodocytophaga rosea</name>
    <dbReference type="NCBI Taxonomy" id="2704465"/>
    <lineage>
        <taxon>Bacteria</taxon>
        <taxon>Pseudomonadati</taxon>
        <taxon>Bacteroidota</taxon>
        <taxon>Cytophagia</taxon>
        <taxon>Cytophagales</taxon>
        <taxon>Rhodocytophagaceae</taxon>
        <taxon>Rhodocytophaga</taxon>
    </lineage>
</organism>
<reference evidence="3 4" key="1">
    <citation type="submission" date="2020-01" db="EMBL/GenBank/DDBJ databases">
        <authorList>
            <person name="Kim M.K."/>
        </authorList>
    </citation>
    <scope>NUCLEOTIDE SEQUENCE [LARGE SCALE GENOMIC DNA]</scope>
    <source>
        <strain evidence="3 4">172606-1</strain>
    </source>
</reference>